<dbReference type="AlphaFoldDB" id="A0A9P8LCM9"/>
<keyword evidence="1" id="KW-0732">Signal</keyword>
<comment type="caution">
    <text evidence="3">The sequence shown here is derived from an EMBL/GenBank/DDBJ whole genome shotgun (WGS) entry which is preliminary data.</text>
</comment>
<dbReference type="PANTHER" id="PTHR35186:SF4">
    <property type="entry name" value="PRION-INHIBITION AND PROPAGATION HELO DOMAIN-CONTAINING PROTEIN"/>
    <property type="match status" value="1"/>
</dbReference>
<dbReference type="EMBL" id="JAGHQM010000495">
    <property type="protein sequence ID" value="KAH0559894.1"/>
    <property type="molecule type" value="Genomic_DNA"/>
</dbReference>
<evidence type="ECO:0000313" key="3">
    <source>
        <dbReference type="EMBL" id="KAH0559894.1"/>
    </source>
</evidence>
<feature type="signal peptide" evidence="1">
    <location>
        <begin position="1"/>
        <end position="21"/>
    </location>
</feature>
<dbReference type="Proteomes" id="UP000750711">
    <property type="component" value="Unassembled WGS sequence"/>
</dbReference>
<feature type="chain" id="PRO_5040223302" description="DUF7580 domain-containing protein" evidence="1">
    <location>
        <begin position="22"/>
        <end position="503"/>
    </location>
</feature>
<gene>
    <name evidence="3" type="ORF">GP486_003586</name>
</gene>
<name>A0A9P8LCM9_9PEZI</name>
<protein>
    <recommendedName>
        <fullName evidence="2">DUF7580 domain-containing protein</fullName>
    </recommendedName>
</protein>
<sequence length="503" mass="55808">MVTGVEVAGLILGSIPLLISAAEHRDVGLAPLNTLLFGRSQSQKLAIVLEEEQISFRHCCGRLLSIAEVENIADLLSEKVGKTELQRLWASPSLKARLQSEFGDDFRVIEARLIEIQELINKLDKYLGSKIFHRAAWSRSQSKDVELLRSKTERLKRLLDGEHLSMAVGSIGDTWRAEIIRTKEIRQHFIDIHACIDSSWGCQCSSDHAINFQYEEVNHNGFTVLFAPSAYAPGSPKTPKATWALQPLRITIPKEQSSTQIQPFTGLCGSLQQTLNTGLVTVTGGASKLQYCLQKADNATATQALIPLGHLLPPASGLSKHTVPTGRPKDRIILGARLINAVLQHHSTRWLPQDWGTQNVFLRPGSAYSPMPYFEACFSQPAAGKVQKPWKPPCVRNLTLHNLAIVLIELAHNDSLDHLMNDEERNILRQPIGSQYARVQAASRLVEELPDHLIPDTYCQVVRMCLSGEFGVPLKGKELSDDDLFSAVYRMAAKPLMDSLSIK</sequence>
<evidence type="ECO:0000259" key="2">
    <source>
        <dbReference type="Pfam" id="PF24476"/>
    </source>
</evidence>
<dbReference type="Pfam" id="PF24476">
    <property type="entry name" value="DUF7580"/>
    <property type="match status" value="1"/>
</dbReference>
<organism evidence="3 4">
    <name type="scientific">Trichoglossum hirsutum</name>
    <dbReference type="NCBI Taxonomy" id="265104"/>
    <lineage>
        <taxon>Eukaryota</taxon>
        <taxon>Fungi</taxon>
        <taxon>Dikarya</taxon>
        <taxon>Ascomycota</taxon>
        <taxon>Pezizomycotina</taxon>
        <taxon>Geoglossomycetes</taxon>
        <taxon>Geoglossales</taxon>
        <taxon>Geoglossaceae</taxon>
        <taxon>Trichoglossum</taxon>
    </lineage>
</organism>
<dbReference type="InterPro" id="IPR056002">
    <property type="entry name" value="DUF7580"/>
</dbReference>
<feature type="domain" description="DUF7580" evidence="2">
    <location>
        <begin position="304"/>
        <end position="484"/>
    </location>
</feature>
<keyword evidence="4" id="KW-1185">Reference proteome</keyword>
<reference evidence="3" key="1">
    <citation type="submission" date="2021-03" db="EMBL/GenBank/DDBJ databases">
        <title>Comparative genomics and phylogenomic investigation of the class Geoglossomycetes provide insights into ecological specialization and systematics.</title>
        <authorList>
            <person name="Melie T."/>
            <person name="Pirro S."/>
            <person name="Miller A.N."/>
            <person name="Quandt A."/>
        </authorList>
    </citation>
    <scope>NUCLEOTIDE SEQUENCE</scope>
    <source>
        <strain evidence="3">CAQ_001_2017</strain>
    </source>
</reference>
<evidence type="ECO:0000256" key="1">
    <source>
        <dbReference type="SAM" id="SignalP"/>
    </source>
</evidence>
<dbReference type="PANTHER" id="PTHR35186">
    <property type="entry name" value="ANK_REP_REGION DOMAIN-CONTAINING PROTEIN"/>
    <property type="match status" value="1"/>
</dbReference>
<evidence type="ECO:0000313" key="4">
    <source>
        <dbReference type="Proteomes" id="UP000750711"/>
    </source>
</evidence>
<accession>A0A9P8LCM9</accession>
<proteinExistence type="predicted"/>